<name>A0A8S5S921_9CAUD</name>
<sequence>MEPLAYYFDMKPYEFWNSRYSEINIYCQTHLTKQIDELRKEINLQEAVTNKLIAGDCMNQNAKIVLIRDSYKELFKEKDEVQTLEEQRRLFKG</sequence>
<reference evidence="1" key="1">
    <citation type="journal article" date="2021" name="Proc. Natl. Acad. Sci. U.S.A.">
        <title>A Catalog of Tens of Thousands of Viruses from Human Metagenomes Reveals Hidden Associations with Chronic Diseases.</title>
        <authorList>
            <person name="Tisza M.J."/>
            <person name="Buck C.B."/>
        </authorList>
    </citation>
    <scope>NUCLEOTIDE SEQUENCE</scope>
    <source>
        <strain evidence="1">Ctylc9</strain>
    </source>
</reference>
<accession>A0A8S5S921</accession>
<protein>
    <submittedName>
        <fullName evidence="1">Uncharacterized protein</fullName>
    </submittedName>
</protein>
<dbReference type="EMBL" id="BK032554">
    <property type="protein sequence ID" value="DAF47315.1"/>
    <property type="molecule type" value="Genomic_DNA"/>
</dbReference>
<proteinExistence type="predicted"/>
<organism evidence="1">
    <name type="scientific">Siphoviridae sp. ctylc9</name>
    <dbReference type="NCBI Taxonomy" id="2827977"/>
    <lineage>
        <taxon>Viruses</taxon>
        <taxon>Duplodnaviria</taxon>
        <taxon>Heunggongvirae</taxon>
        <taxon>Uroviricota</taxon>
        <taxon>Caudoviricetes</taxon>
    </lineage>
</organism>
<evidence type="ECO:0000313" key="1">
    <source>
        <dbReference type="EMBL" id="DAF47315.1"/>
    </source>
</evidence>